<dbReference type="SUPFAM" id="SSF48013">
    <property type="entry name" value="NusB-like"/>
    <property type="match status" value="1"/>
</dbReference>
<dbReference type="NCBIfam" id="TIGR01951">
    <property type="entry name" value="nusB"/>
    <property type="match status" value="1"/>
</dbReference>
<keyword evidence="9" id="KW-1185">Reference proteome</keyword>
<name>A0AAU8PDP4_DESK7</name>
<dbReference type="InterPro" id="IPR006027">
    <property type="entry name" value="NusB_RsmB_TIM44"/>
</dbReference>
<dbReference type="PANTHER" id="PTHR11078:SF3">
    <property type="entry name" value="ANTITERMINATION NUSB DOMAIN-CONTAINING PROTEIN"/>
    <property type="match status" value="1"/>
</dbReference>
<dbReference type="InterPro" id="IPR035926">
    <property type="entry name" value="NusB-like_sf"/>
</dbReference>
<accession>A0AAU8PDP4</accession>
<feature type="domain" description="NusB/RsmB/TIM44" evidence="7">
    <location>
        <begin position="4"/>
        <end position="151"/>
    </location>
</feature>
<dbReference type="GO" id="GO:0003723">
    <property type="term" value="F:RNA binding"/>
    <property type="evidence" value="ECO:0007669"/>
    <property type="project" value="UniProtKB-UniRule"/>
</dbReference>
<dbReference type="PANTHER" id="PTHR11078">
    <property type="entry name" value="N UTILIZATION SUBSTANCE PROTEIN B-RELATED"/>
    <property type="match status" value="1"/>
</dbReference>
<dbReference type="EMBL" id="CP002770">
    <property type="protein sequence ID" value="AEG15500.1"/>
    <property type="molecule type" value="Genomic_DNA"/>
</dbReference>
<proteinExistence type="inferred from homology"/>
<evidence type="ECO:0000256" key="4">
    <source>
        <dbReference type="ARBA" id="ARBA00023015"/>
    </source>
</evidence>
<dbReference type="HAMAP" id="MF_00073">
    <property type="entry name" value="NusB"/>
    <property type="match status" value="1"/>
</dbReference>
<dbReference type="Proteomes" id="UP000009229">
    <property type="component" value="Chromosome"/>
</dbReference>
<evidence type="ECO:0000256" key="5">
    <source>
        <dbReference type="ARBA" id="ARBA00023163"/>
    </source>
</evidence>
<evidence type="ECO:0000313" key="9">
    <source>
        <dbReference type="Proteomes" id="UP000009229"/>
    </source>
</evidence>
<sequence>MGRRQAREAALQVLYQVDVARVDPEEALNHLREMASPNPGDSDESDQVNEEDAEIAYLSPRDMLFARELVAGTLAHLKAFDRVIARLSRDWPLYRMAAVDRNIMRMALYEIFHREDIPNSVAVNEAVELAKTFGGPDSSRFINGILGRVVKDPASYYPPEGEIG</sequence>
<dbReference type="Pfam" id="PF01029">
    <property type="entry name" value="NusB"/>
    <property type="match status" value="1"/>
</dbReference>
<dbReference type="GO" id="GO:0006353">
    <property type="term" value="P:DNA-templated transcription termination"/>
    <property type="evidence" value="ECO:0007669"/>
    <property type="project" value="UniProtKB-UniRule"/>
</dbReference>
<evidence type="ECO:0000256" key="6">
    <source>
        <dbReference type="HAMAP-Rule" id="MF_00073"/>
    </source>
</evidence>
<dbReference type="GO" id="GO:0031564">
    <property type="term" value="P:transcription antitermination"/>
    <property type="evidence" value="ECO:0007669"/>
    <property type="project" value="UniProtKB-KW"/>
</dbReference>
<dbReference type="CDD" id="cd00619">
    <property type="entry name" value="Terminator_NusB"/>
    <property type="match status" value="1"/>
</dbReference>
<evidence type="ECO:0000259" key="7">
    <source>
        <dbReference type="Pfam" id="PF01029"/>
    </source>
</evidence>
<evidence type="ECO:0000256" key="2">
    <source>
        <dbReference type="ARBA" id="ARBA00022814"/>
    </source>
</evidence>
<comment type="similarity">
    <text evidence="1 6">Belongs to the NusB family.</text>
</comment>
<protein>
    <recommendedName>
        <fullName evidence="6">Transcription antitermination protein NusB</fullName>
    </recommendedName>
    <alternativeName>
        <fullName evidence="6">Antitermination factor NusB</fullName>
    </alternativeName>
</protein>
<keyword evidence="5 6" id="KW-0804">Transcription</keyword>
<keyword evidence="2 6" id="KW-0889">Transcription antitermination</keyword>
<dbReference type="RefSeq" id="WP_013823014.1">
    <property type="nucleotide sequence ID" value="NC_015573.1"/>
</dbReference>
<keyword evidence="4 6" id="KW-0805">Transcription regulation</keyword>
<dbReference type="InterPro" id="IPR011605">
    <property type="entry name" value="NusB_fam"/>
</dbReference>
<organism evidence="8 9">
    <name type="scientific">Desulfofundulus kuznetsovii (strain DSM 6115 / VKM B-1805 / 17)</name>
    <name type="common">Desulfotomaculum kuznetsovii</name>
    <dbReference type="NCBI Taxonomy" id="760568"/>
    <lineage>
        <taxon>Bacteria</taxon>
        <taxon>Bacillati</taxon>
        <taxon>Bacillota</taxon>
        <taxon>Clostridia</taxon>
        <taxon>Eubacteriales</taxon>
        <taxon>Peptococcaceae</taxon>
        <taxon>Desulfofundulus</taxon>
    </lineage>
</organism>
<dbReference type="Gene3D" id="1.10.940.10">
    <property type="entry name" value="NusB-like"/>
    <property type="match status" value="1"/>
</dbReference>
<dbReference type="GO" id="GO:0005829">
    <property type="term" value="C:cytosol"/>
    <property type="evidence" value="ECO:0007669"/>
    <property type="project" value="TreeGrafter"/>
</dbReference>
<comment type="function">
    <text evidence="6">Involved in transcription antitermination. Required for transcription of ribosomal RNA (rRNA) genes. Binds specifically to the boxA antiterminator sequence of the ribosomal RNA (rrn) operons.</text>
</comment>
<evidence type="ECO:0000256" key="1">
    <source>
        <dbReference type="ARBA" id="ARBA00005952"/>
    </source>
</evidence>
<dbReference type="KEGG" id="dku:Desku_1938"/>
<dbReference type="AlphaFoldDB" id="A0AAU8PDP4"/>
<evidence type="ECO:0000256" key="3">
    <source>
        <dbReference type="ARBA" id="ARBA00022884"/>
    </source>
</evidence>
<reference evidence="9" key="1">
    <citation type="submission" date="2011-05" db="EMBL/GenBank/DDBJ databases">
        <title>Complete sequence of Desulfotomaculum kuznetsovii DSM 6115.</title>
        <authorList>
            <person name="Lucas S."/>
            <person name="Han J."/>
            <person name="Lapidus A."/>
            <person name="Cheng J.-F."/>
            <person name="Goodwin L."/>
            <person name="Pitluck S."/>
            <person name="Peters L."/>
            <person name="Mikhailova N."/>
            <person name="Lu M."/>
            <person name="Saunders E."/>
            <person name="Han C."/>
            <person name="Tapia R."/>
            <person name="Land M."/>
            <person name="Hauser L."/>
            <person name="Kyrpides N."/>
            <person name="Ivanova N."/>
            <person name="Pagani I."/>
            <person name="Nazina T."/>
            <person name="Ivanova A."/>
            <person name="Parshina S."/>
            <person name="Kuever J."/>
            <person name="Muyzer G."/>
            <person name="Plugge C."/>
            <person name="Stams A."/>
            <person name="Woyke T."/>
        </authorList>
    </citation>
    <scope>NUCLEOTIDE SEQUENCE [LARGE SCALE GENOMIC DNA]</scope>
    <source>
        <strain evidence="9">DSM 6115 / VKM B-1805 / 17</strain>
    </source>
</reference>
<gene>
    <name evidence="6" type="primary">nusB</name>
    <name evidence="8" type="ordered locus">Desku_1938</name>
</gene>
<keyword evidence="3 6" id="KW-0694">RNA-binding</keyword>
<evidence type="ECO:0000313" key="8">
    <source>
        <dbReference type="EMBL" id="AEG15500.1"/>
    </source>
</evidence>